<dbReference type="InParanoid" id="A0A2T0GYX3"/>
<keyword evidence="1" id="KW-0472">Membrane</keyword>
<evidence type="ECO:0008006" key="4">
    <source>
        <dbReference type="Google" id="ProtNLM"/>
    </source>
</evidence>
<dbReference type="STRING" id="1050202.GCA_000384035_02015"/>
<dbReference type="AlphaFoldDB" id="A0A2T0GYX3"/>
<dbReference type="Proteomes" id="UP000239352">
    <property type="component" value="Unassembled WGS sequence"/>
</dbReference>
<keyword evidence="1" id="KW-0812">Transmembrane</keyword>
<dbReference type="Pfam" id="PF04307">
    <property type="entry name" value="YdjM"/>
    <property type="match status" value="1"/>
</dbReference>
<feature type="transmembrane region" description="Helical" evidence="1">
    <location>
        <begin position="122"/>
        <end position="140"/>
    </location>
</feature>
<gene>
    <name evidence="2" type="ORF">CEP50_04980</name>
</gene>
<protein>
    <recommendedName>
        <fullName evidence="4">Hydrolase</fullName>
    </recommendedName>
</protein>
<comment type="caution">
    <text evidence="2">The sequence shown here is derived from an EMBL/GenBank/DDBJ whole genome shotgun (WGS) entry which is preliminary data.</text>
</comment>
<evidence type="ECO:0000313" key="2">
    <source>
        <dbReference type="EMBL" id="PRW64297.1"/>
    </source>
</evidence>
<reference evidence="2 3" key="1">
    <citation type="submission" date="2018-03" db="EMBL/GenBank/DDBJ databases">
        <title>Actinopolyspora mortivallis from Sahara, screening for active biomolecules.</title>
        <authorList>
            <person name="Selama O."/>
            <person name="Wellington E.M.H."/>
            <person name="Hacene H."/>
        </authorList>
    </citation>
    <scope>NUCLEOTIDE SEQUENCE [LARGE SCALE GENOMIC DNA]</scope>
    <source>
        <strain evidence="2 3">M5A</strain>
    </source>
</reference>
<name>A0A2T0GYX3_ACTMO</name>
<keyword evidence="1" id="KW-1133">Transmembrane helix</keyword>
<dbReference type="InterPro" id="IPR007404">
    <property type="entry name" value="YdjM-like"/>
</dbReference>
<feature type="transmembrane region" description="Helical" evidence="1">
    <location>
        <begin position="161"/>
        <end position="183"/>
    </location>
</feature>
<sequence length="275" mass="28679">MTQPMMNGAHAATGLLAGTVVATLAQPTVPGVALGALSGAGAALLPDIDHDRSTITASSGPVTRAAAELSQALARWTYRHTRLPHDPRADGKTGEHRGLIHTPVFAVVVGAALAGATLVTDWAGIVAVYLLTSAALRSLRWSLPHRVRRMLQLPRRTAPPLYALGITGALVYANAVAAVGVWLGGIVTLGMIVHSLGDGATHSGIPFTWPLARSCDRCRGGSRCPGVRWDRQHVLPAAMRFSAGAGVEKGVQVCCLVLTLLVMVPELGRALPASW</sequence>
<evidence type="ECO:0000313" key="3">
    <source>
        <dbReference type="Proteomes" id="UP000239352"/>
    </source>
</evidence>
<keyword evidence="3" id="KW-1185">Reference proteome</keyword>
<feature type="transmembrane region" description="Helical" evidence="1">
    <location>
        <begin position="98"/>
        <end position="116"/>
    </location>
</feature>
<accession>A0A2T0GYX3</accession>
<evidence type="ECO:0000256" key="1">
    <source>
        <dbReference type="SAM" id="Phobius"/>
    </source>
</evidence>
<dbReference type="RefSeq" id="WP_106112749.1">
    <property type="nucleotide sequence ID" value="NZ_PVSR01000004.1"/>
</dbReference>
<dbReference type="EMBL" id="PVSR01000004">
    <property type="protein sequence ID" value="PRW64297.1"/>
    <property type="molecule type" value="Genomic_DNA"/>
</dbReference>
<organism evidence="2 3">
    <name type="scientific">Actinopolyspora mortivallis</name>
    <dbReference type="NCBI Taxonomy" id="33906"/>
    <lineage>
        <taxon>Bacteria</taxon>
        <taxon>Bacillati</taxon>
        <taxon>Actinomycetota</taxon>
        <taxon>Actinomycetes</taxon>
        <taxon>Actinopolysporales</taxon>
        <taxon>Actinopolysporaceae</taxon>
        <taxon>Actinopolyspora</taxon>
    </lineage>
</organism>
<proteinExistence type="predicted"/>